<dbReference type="Gene3D" id="3.40.30.10">
    <property type="entry name" value="Glutaredoxin"/>
    <property type="match status" value="1"/>
</dbReference>
<geneLocation type="plasmid" evidence="1 2">
    <name>p319</name>
</geneLocation>
<sequence>MSYKKELNHLLDHSSYSVDLSNTPFTLLFVYPGIGVGKVFEDLAGCTQQLCQLATTQERAQTLGVQIAALSSVDETVESLHSAYFPIGSVSAELIPKDLLVTKGEQHFFARAAYLVHPDGQVERWIDPDGARMVEDGFRKVEHAYRQFVHTVTNDSMNEEDLSQCRLVALPTGADSLGVLSFDMTHPYVLKRMPAEGTDIETDYMFQSKKNDNSIFPVMYAQSVFGSERWVVMEKLGELPEHNTHQLIARLAHFYHSTRIDTPIDLDYHLYQRFFQILASEGFAHTLTSLSMTEGRALEQTVWVGKRQTSTMKSLLDDLNDALPTFQSPFTCCIHGDVHWPNVLGSQEGAIKLIDPRLHWDGCFSIDGHFDPTYDLATLLHSSVLEKLDHTEMSTNRDGTIAASADLVDVIEKLESDLLQSAHALLPALIDDSTFVRKLRVFCANATFGWLKYHQVVTSQEKWRFYFGLTLYWLDRAFKK</sequence>
<gene>
    <name evidence="1" type="ORF">IX92_27625</name>
</gene>
<dbReference type="InterPro" id="IPR011009">
    <property type="entry name" value="Kinase-like_dom_sf"/>
</dbReference>
<dbReference type="RefSeq" id="WP_043011706.1">
    <property type="nucleotide sequence ID" value="NZ_CP009620.1"/>
</dbReference>
<evidence type="ECO:0000313" key="2">
    <source>
        <dbReference type="Proteomes" id="UP000030081"/>
    </source>
</evidence>
<dbReference type="AlphaFoldDB" id="A0AAN0SHT7"/>
<protein>
    <submittedName>
        <fullName evidence="1">Uncharacterized protein</fullName>
    </submittedName>
</protein>
<dbReference type="Proteomes" id="UP000030081">
    <property type="component" value="Plasmid p319"/>
</dbReference>
<reference evidence="1 2" key="1">
    <citation type="submission" date="2014-10" db="EMBL/GenBank/DDBJ databases">
        <title>The Complete Genome Sequence for the Shellfish Pathogen Vibrio coralliilyticus RE98 Isolated from a Shellfish Hatchery.</title>
        <authorList>
            <person name="Richards G.P."/>
            <person name="Bono J.L."/>
            <person name="Watson M.A."/>
            <person name="Needleman D.S."/>
        </authorList>
    </citation>
    <scope>NUCLEOTIDE SEQUENCE [LARGE SCALE GENOMIC DNA]</scope>
    <source>
        <strain evidence="1 2">RE98</strain>
        <plasmid evidence="1 2">p319</plasmid>
    </source>
</reference>
<accession>A0AAN0SHT7</accession>
<proteinExistence type="predicted"/>
<dbReference type="SUPFAM" id="SSF56112">
    <property type="entry name" value="Protein kinase-like (PK-like)"/>
    <property type="match status" value="1"/>
</dbReference>
<keyword evidence="2" id="KW-1185">Reference proteome</keyword>
<keyword evidence="1" id="KW-0614">Plasmid</keyword>
<evidence type="ECO:0000313" key="1">
    <source>
        <dbReference type="EMBL" id="AIW22819.1"/>
    </source>
</evidence>
<dbReference type="KEGG" id="vcy:IX92_27625"/>
<dbReference type="Gene3D" id="3.90.1200.10">
    <property type="match status" value="1"/>
</dbReference>
<dbReference type="EMBL" id="CP009620">
    <property type="protein sequence ID" value="AIW22819.1"/>
    <property type="molecule type" value="Genomic_DNA"/>
</dbReference>
<organism evidence="1 2">
    <name type="scientific">Vibrio coralliilyticus</name>
    <dbReference type="NCBI Taxonomy" id="190893"/>
    <lineage>
        <taxon>Bacteria</taxon>
        <taxon>Pseudomonadati</taxon>
        <taxon>Pseudomonadota</taxon>
        <taxon>Gammaproteobacteria</taxon>
        <taxon>Vibrionales</taxon>
        <taxon>Vibrionaceae</taxon>
        <taxon>Vibrio</taxon>
    </lineage>
</organism>
<name>A0AAN0SHT7_9VIBR</name>